<feature type="chain" id="PRO_5044198091" evidence="2">
    <location>
        <begin position="20"/>
        <end position="362"/>
    </location>
</feature>
<keyword evidence="2" id="KW-0732">Signal</keyword>
<dbReference type="EnsemblProtists" id="EOD22493">
    <property type="protein sequence ID" value="EOD22493"/>
    <property type="gene ID" value="EMIHUDRAFT_240267"/>
</dbReference>
<feature type="compositionally biased region" description="Basic residues" evidence="1">
    <location>
        <begin position="333"/>
        <end position="345"/>
    </location>
</feature>
<organism evidence="3 4">
    <name type="scientific">Emiliania huxleyi (strain CCMP1516)</name>
    <dbReference type="NCBI Taxonomy" id="280463"/>
    <lineage>
        <taxon>Eukaryota</taxon>
        <taxon>Haptista</taxon>
        <taxon>Haptophyta</taxon>
        <taxon>Prymnesiophyceae</taxon>
        <taxon>Isochrysidales</taxon>
        <taxon>Noelaerhabdaceae</taxon>
        <taxon>Emiliania</taxon>
    </lineage>
</organism>
<evidence type="ECO:0000313" key="3">
    <source>
        <dbReference type="EnsemblProtists" id="EOD22493"/>
    </source>
</evidence>
<dbReference type="GeneID" id="17268032"/>
<reference evidence="3" key="2">
    <citation type="submission" date="2024-10" db="UniProtKB">
        <authorList>
            <consortium name="EnsemblProtists"/>
        </authorList>
    </citation>
    <scope>IDENTIFICATION</scope>
</reference>
<dbReference type="Proteomes" id="UP000013827">
    <property type="component" value="Unassembled WGS sequence"/>
</dbReference>
<evidence type="ECO:0000256" key="1">
    <source>
        <dbReference type="SAM" id="MobiDB-lite"/>
    </source>
</evidence>
<dbReference type="HOGENOM" id="CLU_766014_0_0_1"/>
<dbReference type="PaxDb" id="2903-EOD22493"/>
<evidence type="ECO:0000313" key="4">
    <source>
        <dbReference type="Proteomes" id="UP000013827"/>
    </source>
</evidence>
<protein>
    <submittedName>
        <fullName evidence="3">Uncharacterized protein</fullName>
    </submittedName>
</protein>
<dbReference type="AlphaFoldDB" id="A0A0D3JG58"/>
<accession>A0A0D3JG58</accession>
<name>A0A0D3JG58_EMIH1</name>
<reference evidence="4" key="1">
    <citation type="journal article" date="2013" name="Nature">
        <title>Pan genome of the phytoplankton Emiliania underpins its global distribution.</title>
        <authorList>
            <person name="Read B.A."/>
            <person name="Kegel J."/>
            <person name="Klute M.J."/>
            <person name="Kuo A."/>
            <person name="Lefebvre S.C."/>
            <person name="Maumus F."/>
            <person name="Mayer C."/>
            <person name="Miller J."/>
            <person name="Monier A."/>
            <person name="Salamov A."/>
            <person name="Young J."/>
            <person name="Aguilar M."/>
            <person name="Claverie J.M."/>
            <person name="Frickenhaus S."/>
            <person name="Gonzalez K."/>
            <person name="Herman E.K."/>
            <person name="Lin Y.C."/>
            <person name="Napier J."/>
            <person name="Ogata H."/>
            <person name="Sarno A.F."/>
            <person name="Shmutz J."/>
            <person name="Schroeder D."/>
            <person name="de Vargas C."/>
            <person name="Verret F."/>
            <person name="von Dassow P."/>
            <person name="Valentin K."/>
            <person name="Van de Peer Y."/>
            <person name="Wheeler G."/>
            <person name="Dacks J.B."/>
            <person name="Delwiche C.F."/>
            <person name="Dyhrman S.T."/>
            <person name="Glockner G."/>
            <person name="John U."/>
            <person name="Richards T."/>
            <person name="Worden A.Z."/>
            <person name="Zhang X."/>
            <person name="Grigoriev I.V."/>
            <person name="Allen A.E."/>
            <person name="Bidle K."/>
            <person name="Borodovsky M."/>
            <person name="Bowler C."/>
            <person name="Brownlee C."/>
            <person name="Cock J.M."/>
            <person name="Elias M."/>
            <person name="Gladyshev V.N."/>
            <person name="Groth M."/>
            <person name="Guda C."/>
            <person name="Hadaegh A."/>
            <person name="Iglesias-Rodriguez M.D."/>
            <person name="Jenkins J."/>
            <person name="Jones B.M."/>
            <person name="Lawson T."/>
            <person name="Leese F."/>
            <person name="Lindquist E."/>
            <person name="Lobanov A."/>
            <person name="Lomsadze A."/>
            <person name="Malik S.B."/>
            <person name="Marsh M.E."/>
            <person name="Mackinder L."/>
            <person name="Mock T."/>
            <person name="Mueller-Roeber B."/>
            <person name="Pagarete A."/>
            <person name="Parker M."/>
            <person name="Probert I."/>
            <person name="Quesneville H."/>
            <person name="Raines C."/>
            <person name="Rensing S.A."/>
            <person name="Riano-Pachon D.M."/>
            <person name="Richier S."/>
            <person name="Rokitta S."/>
            <person name="Shiraiwa Y."/>
            <person name="Soanes D.M."/>
            <person name="van der Giezen M."/>
            <person name="Wahlund T.M."/>
            <person name="Williams B."/>
            <person name="Wilson W."/>
            <person name="Wolfe G."/>
            <person name="Wurch L.L."/>
        </authorList>
    </citation>
    <scope>NUCLEOTIDE SEQUENCE</scope>
</reference>
<dbReference type="KEGG" id="ehx:EMIHUDRAFT_240267"/>
<feature type="compositionally biased region" description="Basic residues" evidence="1">
    <location>
        <begin position="353"/>
        <end position="362"/>
    </location>
</feature>
<keyword evidence="4" id="KW-1185">Reference proteome</keyword>
<proteinExistence type="predicted"/>
<sequence length="362" mass="40137">MSVVRGCWFDGILATSAAAAPTSYCPATTTTASPPRVAFLVGGVVRGFDRERMRKSFLHHVVEPLAPDAKNRAFFFALKPLRKTVKMGRNDFAEIDTQMADLKSGMQTLFPGASLHISYLPVDREVLKKPPGPLIAPPDMTLHPCNCSCFDLVRESVAGFVSAIRRSYVMMEEREKAQGWKFDLVVFTRPDLLFYKPLAPWCDVRWKGVMSGNEFTTVGQDFMYVLPRRVATALDSIFMGNIATRAGRNRDREKPACFFAATETLGLTLSQRMLPGISFKTSAPGQDAALVRKFEEGDRTCPVRPTHSAPHQEMVGSSSWDRGATPSDAQAARRFRGKPHGRHLHLVTGHGGGRARRERRPA</sequence>
<evidence type="ECO:0000256" key="2">
    <source>
        <dbReference type="SAM" id="SignalP"/>
    </source>
</evidence>
<dbReference type="RefSeq" id="XP_005774922.1">
    <property type="nucleotide sequence ID" value="XM_005774865.1"/>
</dbReference>
<feature type="signal peptide" evidence="2">
    <location>
        <begin position="1"/>
        <end position="19"/>
    </location>
</feature>
<dbReference type="eggNOG" id="ENOG502SWB4">
    <property type="taxonomic scope" value="Eukaryota"/>
</dbReference>
<feature type="region of interest" description="Disordered" evidence="1">
    <location>
        <begin position="299"/>
        <end position="362"/>
    </location>
</feature>